<organism evidence="1 2">
    <name type="scientific">Geodermatophilus dictyosporus</name>
    <dbReference type="NCBI Taxonomy" id="1523247"/>
    <lineage>
        <taxon>Bacteria</taxon>
        <taxon>Bacillati</taxon>
        <taxon>Actinomycetota</taxon>
        <taxon>Actinomycetes</taxon>
        <taxon>Geodermatophilales</taxon>
        <taxon>Geodermatophilaceae</taxon>
        <taxon>Geodermatophilus</taxon>
    </lineage>
</organism>
<keyword evidence="2" id="KW-1185">Reference proteome</keyword>
<gene>
    <name evidence="1" type="ORF">SAMN05660464_2202</name>
</gene>
<name>A0A1I5MXQ2_9ACTN</name>
<evidence type="ECO:0000313" key="2">
    <source>
        <dbReference type="Proteomes" id="UP000198857"/>
    </source>
</evidence>
<dbReference type="AlphaFoldDB" id="A0A1I5MXQ2"/>
<proteinExistence type="predicted"/>
<evidence type="ECO:0000313" key="1">
    <source>
        <dbReference type="EMBL" id="SFP14269.1"/>
    </source>
</evidence>
<dbReference type="GO" id="GO:0016787">
    <property type="term" value="F:hydrolase activity"/>
    <property type="evidence" value="ECO:0007669"/>
    <property type="project" value="UniProtKB-KW"/>
</dbReference>
<dbReference type="InterPro" id="IPR017850">
    <property type="entry name" value="Alkaline_phosphatase_core_sf"/>
</dbReference>
<dbReference type="Proteomes" id="UP000198857">
    <property type="component" value="Unassembled WGS sequence"/>
</dbReference>
<sequence>MDESTLPRPGRVLAIGLDAAESTLVRRLIEAGEMPASKALLDRGSWSRLTSPTMFSSGSVWPNFSTGCQACDHGQYSIWNWDPAQMALAYTDESRLTPFWKSLSEDGVTVGVMDVPFAPFLGLPTGFEVHEWGSHSRVDGRVSTSPAGVTRDVSQFATHPFTDPLATVPVEPSEVGPFLDECIHGVRLRGDLAHRLITQEQPDLTLVVFEESHHAGHFLWHTVEPELPMYADLAPAALPERTLVDLYKEMDRQIGRLVEAAGPETTVMVFALHGMAPSRGLPPVLEPLLDGLGMTHVEERLDRRAVLAAVKERMPAVLRDLYRRSVPLARRSQWGKSKLLPAYDWSRTRAFALPIEQYGLVRINLSGRESQGIVPPEEYAPTCDTIEAALRELTTVDGRKVVQDVVRPPRGRHAAGLPDLVVHWSQAAFESPSCVDGVEIPNIRREQTGQHAWDGFCITSGPAAAAVSGDVVDGVDLHRYVLGALGR</sequence>
<dbReference type="EMBL" id="FOWQ01000003">
    <property type="protein sequence ID" value="SFP14269.1"/>
    <property type="molecule type" value="Genomic_DNA"/>
</dbReference>
<keyword evidence="1" id="KW-0378">Hydrolase</keyword>
<reference evidence="2" key="1">
    <citation type="submission" date="2016-10" db="EMBL/GenBank/DDBJ databases">
        <authorList>
            <person name="Varghese N."/>
            <person name="Submissions S."/>
        </authorList>
    </citation>
    <scope>NUCLEOTIDE SEQUENCE [LARGE SCALE GENOMIC DNA]</scope>
    <source>
        <strain evidence="2">DSM 44208</strain>
    </source>
</reference>
<protein>
    <submittedName>
        <fullName evidence="1">Predicted phosphohydrolase or phosphomutase, AlkP superfamily</fullName>
    </submittedName>
</protein>
<dbReference type="STRING" id="1523247.SAMN05660464_2202"/>
<accession>A0A1I5MXQ2</accession>
<dbReference type="Pfam" id="PF01663">
    <property type="entry name" value="Phosphodiest"/>
    <property type="match status" value="1"/>
</dbReference>
<dbReference type="RefSeq" id="WP_169064055.1">
    <property type="nucleotide sequence ID" value="NZ_FOWQ01000003.1"/>
</dbReference>
<dbReference type="InterPro" id="IPR002591">
    <property type="entry name" value="Phosphodiest/P_Trfase"/>
</dbReference>
<dbReference type="SUPFAM" id="SSF53649">
    <property type="entry name" value="Alkaline phosphatase-like"/>
    <property type="match status" value="1"/>
</dbReference>
<dbReference type="Gene3D" id="3.40.720.10">
    <property type="entry name" value="Alkaline Phosphatase, subunit A"/>
    <property type="match status" value="1"/>
</dbReference>